<dbReference type="KEGG" id="fas:105271615"/>
<gene>
    <name evidence="4" type="primary">LOC105271615</name>
</gene>
<comment type="similarity">
    <text evidence="1">Belongs to the TMEM70 family.</text>
</comment>
<evidence type="ECO:0000313" key="4">
    <source>
        <dbReference type="RefSeq" id="XP_011311575.1"/>
    </source>
</evidence>
<dbReference type="Pfam" id="PF06979">
    <property type="entry name" value="TMEM70"/>
    <property type="match status" value="1"/>
</dbReference>
<dbReference type="GO" id="GO:0033615">
    <property type="term" value="P:mitochondrial proton-transporting ATP synthase complex assembly"/>
    <property type="evidence" value="ECO:0007669"/>
    <property type="project" value="TreeGrafter"/>
</dbReference>
<dbReference type="GO" id="GO:0031966">
    <property type="term" value="C:mitochondrial membrane"/>
    <property type="evidence" value="ECO:0007669"/>
    <property type="project" value="TreeGrafter"/>
</dbReference>
<evidence type="ECO:0000256" key="2">
    <source>
        <dbReference type="SAM" id="Phobius"/>
    </source>
</evidence>
<name>A0A9R1TLB5_9HYME</name>
<protein>
    <submittedName>
        <fullName evidence="4">Transmembrane protein 70 homolog, mitochondrial isoform X1</fullName>
    </submittedName>
</protein>
<sequence>MSLLSRARIFAKTCTLVMPMSRMSRVTSNIVVNHVKAQGLPAVSQLRLQSTDSHLKTIYEGRLSKRIKYIKIFSLSTSLMGFLVQPYLLPKILATDSLMAVFGFVCTSSFFALGTPVLLHLITNRYVTKINYDSKRDVYIATIYTIFVKERQVEFTPDDVRKPGMREMITTCYVNEVPVFFDFADFTDIDHYSRILGYDKPMDFQLESSNSQFVPSDKPKKN</sequence>
<keyword evidence="3" id="KW-1185">Reference proteome</keyword>
<reference evidence="4" key="1">
    <citation type="submission" date="2025-08" db="UniProtKB">
        <authorList>
            <consortium name="RefSeq"/>
        </authorList>
    </citation>
    <scope>IDENTIFICATION</scope>
    <source>
        <strain evidence="4">USDA-PBARC FA_bdor</strain>
        <tissue evidence="4">Whole organism</tissue>
    </source>
</reference>
<evidence type="ECO:0000313" key="3">
    <source>
        <dbReference type="Proteomes" id="UP000694866"/>
    </source>
</evidence>
<dbReference type="OrthoDB" id="156886at2759"/>
<accession>A0A9R1TLB5</accession>
<dbReference type="PANTHER" id="PTHR13281">
    <property type="entry name" value="TRANSMEMBRANE PROTEIN 70, MITOCHONDRIAL"/>
    <property type="match status" value="1"/>
</dbReference>
<dbReference type="GeneID" id="105271615"/>
<dbReference type="Proteomes" id="UP000694866">
    <property type="component" value="Unplaced"/>
</dbReference>
<keyword evidence="2 4" id="KW-0812">Transmembrane</keyword>
<keyword evidence="2" id="KW-0472">Membrane</keyword>
<feature type="transmembrane region" description="Helical" evidence="2">
    <location>
        <begin position="69"/>
        <end position="88"/>
    </location>
</feature>
<dbReference type="AlphaFoldDB" id="A0A9R1TLB5"/>
<feature type="transmembrane region" description="Helical" evidence="2">
    <location>
        <begin position="100"/>
        <end position="122"/>
    </location>
</feature>
<dbReference type="RefSeq" id="XP_011311575.1">
    <property type="nucleotide sequence ID" value="XM_011313273.1"/>
</dbReference>
<dbReference type="InterPro" id="IPR009724">
    <property type="entry name" value="TMEM70"/>
</dbReference>
<dbReference type="InterPro" id="IPR045325">
    <property type="entry name" value="TMEM70/TMEM186/TMEM223"/>
</dbReference>
<proteinExistence type="inferred from homology"/>
<dbReference type="PANTHER" id="PTHR13281:SF0">
    <property type="entry name" value="TRANSMEMBRANE PROTEIN 70, MITOCHONDRIAL"/>
    <property type="match status" value="1"/>
</dbReference>
<evidence type="ECO:0000256" key="1">
    <source>
        <dbReference type="ARBA" id="ARBA00005280"/>
    </source>
</evidence>
<keyword evidence="2" id="KW-1133">Transmembrane helix</keyword>
<organism evidence="3 4">
    <name type="scientific">Fopius arisanus</name>
    <dbReference type="NCBI Taxonomy" id="64838"/>
    <lineage>
        <taxon>Eukaryota</taxon>
        <taxon>Metazoa</taxon>
        <taxon>Ecdysozoa</taxon>
        <taxon>Arthropoda</taxon>
        <taxon>Hexapoda</taxon>
        <taxon>Insecta</taxon>
        <taxon>Pterygota</taxon>
        <taxon>Neoptera</taxon>
        <taxon>Endopterygota</taxon>
        <taxon>Hymenoptera</taxon>
        <taxon>Apocrita</taxon>
        <taxon>Ichneumonoidea</taxon>
        <taxon>Braconidae</taxon>
        <taxon>Opiinae</taxon>
        <taxon>Fopius</taxon>
    </lineage>
</organism>